<protein>
    <submittedName>
        <fullName evidence="1">Uncharacterized protein</fullName>
    </submittedName>
</protein>
<gene>
    <name evidence="1" type="ORF">S01H1_44745</name>
</gene>
<comment type="caution">
    <text evidence="1">The sequence shown here is derived from an EMBL/GenBank/DDBJ whole genome shotgun (WGS) entry which is preliminary data.</text>
</comment>
<organism evidence="1">
    <name type="scientific">marine sediment metagenome</name>
    <dbReference type="NCBI Taxonomy" id="412755"/>
    <lineage>
        <taxon>unclassified sequences</taxon>
        <taxon>metagenomes</taxon>
        <taxon>ecological metagenomes</taxon>
    </lineage>
</organism>
<feature type="non-terminal residue" evidence="1">
    <location>
        <position position="1"/>
    </location>
</feature>
<sequence>RPSVTLRPLENLELSALAYLKFPLGNTHTINGDWDFRFDGGGRSEFSLPVKSDWAKKISIIFEYLLHYDGAPPEIPESALSDYKDNKGISLVKKTAEKKHHEFKFMMQIKF</sequence>
<reference evidence="1" key="1">
    <citation type="journal article" date="2014" name="Front. Microbiol.">
        <title>High frequency of phylogenetically diverse reductive dehalogenase-homologous genes in deep subseafloor sedimentary metagenomes.</title>
        <authorList>
            <person name="Kawai M."/>
            <person name="Futagami T."/>
            <person name="Toyoda A."/>
            <person name="Takaki Y."/>
            <person name="Nishi S."/>
            <person name="Hori S."/>
            <person name="Arai W."/>
            <person name="Tsubouchi T."/>
            <person name="Morono Y."/>
            <person name="Uchiyama I."/>
            <person name="Ito T."/>
            <person name="Fujiyama A."/>
            <person name="Inagaki F."/>
            <person name="Takami H."/>
        </authorList>
    </citation>
    <scope>NUCLEOTIDE SEQUENCE</scope>
    <source>
        <strain evidence="1">Expedition CK06-06</strain>
    </source>
</reference>
<evidence type="ECO:0000313" key="1">
    <source>
        <dbReference type="EMBL" id="GAG09842.1"/>
    </source>
</evidence>
<proteinExistence type="predicted"/>
<name>X0VF16_9ZZZZ</name>
<dbReference type="EMBL" id="BARS01028554">
    <property type="protein sequence ID" value="GAG09842.1"/>
    <property type="molecule type" value="Genomic_DNA"/>
</dbReference>
<dbReference type="AlphaFoldDB" id="X0VF16"/>
<accession>X0VF16</accession>